<dbReference type="Pfam" id="PF13560">
    <property type="entry name" value="HTH_31"/>
    <property type="match status" value="1"/>
</dbReference>
<organism evidence="3 4">
    <name type="scientific">Micromonospora parastrephiae</name>
    <dbReference type="NCBI Taxonomy" id="2806101"/>
    <lineage>
        <taxon>Bacteria</taxon>
        <taxon>Bacillati</taxon>
        <taxon>Actinomycetota</taxon>
        <taxon>Actinomycetes</taxon>
        <taxon>Micromonosporales</taxon>
        <taxon>Micromonosporaceae</taxon>
        <taxon>Micromonospora</taxon>
    </lineage>
</organism>
<evidence type="ECO:0000259" key="2">
    <source>
        <dbReference type="PROSITE" id="PS50943"/>
    </source>
</evidence>
<dbReference type="SUPFAM" id="SSF47413">
    <property type="entry name" value="lambda repressor-like DNA-binding domains"/>
    <property type="match status" value="1"/>
</dbReference>
<evidence type="ECO:0000313" key="4">
    <source>
        <dbReference type="Proteomes" id="UP000601027"/>
    </source>
</evidence>
<feature type="region of interest" description="Disordered" evidence="1">
    <location>
        <begin position="1"/>
        <end position="25"/>
    </location>
</feature>
<dbReference type="SMART" id="SM00530">
    <property type="entry name" value="HTH_XRE"/>
    <property type="match status" value="1"/>
</dbReference>
<dbReference type="Gene3D" id="1.10.260.40">
    <property type="entry name" value="lambda repressor-like DNA-binding domains"/>
    <property type="match status" value="1"/>
</dbReference>
<dbReference type="EMBL" id="JAEVHM010000049">
    <property type="protein sequence ID" value="MBM0232689.1"/>
    <property type="molecule type" value="Genomic_DNA"/>
</dbReference>
<gene>
    <name evidence="3" type="ORF">JNW91_12960</name>
</gene>
<dbReference type="InterPro" id="IPR010982">
    <property type="entry name" value="Lambda_DNA-bd_dom_sf"/>
</dbReference>
<evidence type="ECO:0000313" key="3">
    <source>
        <dbReference type="EMBL" id="MBM0232689.1"/>
    </source>
</evidence>
<dbReference type="InterPro" id="IPR001387">
    <property type="entry name" value="Cro/C1-type_HTH"/>
</dbReference>
<feature type="domain" description="HTH cro/C1-type" evidence="2">
    <location>
        <begin position="48"/>
        <end position="103"/>
    </location>
</feature>
<protein>
    <submittedName>
        <fullName evidence="3">Helix-turn-helix transcriptional regulator</fullName>
    </submittedName>
</protein>
<evidence type="ECO:0000256" key="1">
    <source>
        <dbReference type="SAM" id="MobiDB-lite"/>
    </source>
</evidence>
<keyword evidence="4" id="KW-1185">Reference proteome</keyword>
<sequence length="477" mass="52960">MPPKGRKRSAGCSRRPRRSGYRRTRRLGRCRIGGGVVSRDPVPIGRRVAYLRVRRRLSQQSFADRLGKSKSWVDKVERGVRSLERVSTIREIAAVLRVDAAALLGRDVQPAELAERRGGIARIRAALSTYPMAFGRPAGREVMSAERLAREVRHVWTTYQHARYPRLAELVEVGDATAHRRRRHRAGTLVGPDGVKGASMRCDTWKGAALGTLAVLAAMLVTGCDAGGQSEPERNDRSVETDRSMKEVLKEYQPRFEQRRAALAAAAAKVPEKGAGKASCARRLDPRPEFIWFDHTSQASDSYNSPDKGGNVDIAATTEAGTPERIVDDPGSTLNRFAVPPGWLVRGLWITGPQGPLGTNEFKVTSQYGDEPYLGVEKDPVQRLRKILDLGLHKRYMLLYRVTTFAFPDAEGQDNVRADVFLADLEKGDLPCRLVADGHDYDVRGGLVETVSLTPYEDMQTSFQIHISDKLRSLTRP</sequence>
<proteinExistence type="predicted"/>
<dbReference type="PROSITE" id="PS50943">
    <property type="entry name" value="HTH_CROC1"/>
    <property type="match status" value="1"/>
</dbReference>
<name>A0ABS1XU58_9ACTN</name>
<comment type="caution">
    <text evidence="3">The sequence shown here is derived from an EMBL/GenBank/DDBJ whole genome shotgun (WGS) entry which is preliminary data.</text>
</comment>
<accession>A0ABS1XU58</accession>
<dbReference type="Proteomes" id="UP000601027">
    <property type="component" value="Unassembled WGS sequence"/>
</dbReference>
<reference evidence="3 4" key="1">
    <citation type="submission" date="2021-01" db="EMBL/GenBank/DDBJ databases">
        <title>Draft genome sequence of Micromonospora sp. strain STR1_7.</title>
        <authorList>
            <person name="Karlyshev A."/>
            <person name="Jawad R."/>
        </authorList>
    </citation>
    <scope>NUCLEOTIDE SEQUENCE [LARGE SCALE GENOMIC DNA]</scope>
    <source>
        <strain evidence="3 4">STR1-7</strain>
    </source>
</reference>
<dbReference type="CDD" id="cd00093">
    <property type="entry name" value="HTH_XRE"/>
    <property type="match status" value="1"/>
</dbReference>